<reference evidence="4 5" key="1">
    <citation type="journal article" date="2018" name="Evol. Lett.">
        <title>Horizontal gene cluster transfer increased hallucinogenic mushroom diversity.</title>
        <authorList>
            <person name="Reynolds H.T."/>
            <person name="Vijayakumar V."/>
            <person name="Gluck-Thaler E."/>
            <person name="Korotkin H.B."/>
            <person name="Matheny P.B."/>
            <person name="Slot J.C."/>
        </authorList>
    </citation>
    <scope>NUCLEOTIDE SEQUENCE [LARGE SCALE GENOMIC DNA]</scope>
    <source>
        <strain evidence="4 5">SRW20</strain>
    </source>
</reference>
<dbReference type="InterPro" id="IPR031318">
    <property type="entry name" value="OPI10"/>
</dbReference>
<dbReference type="OrthoDB" id="10248398at2759"/>
<dbReference type="GO" id="GO:0005829">
    <property type="term" value="C:cytosol"/>
    <property type="evidence" value="ECO:0007669"/>
    <property type="project" value="TreeGrafter"/>
</dbReference>
<evidence type="ECO:0000313" key="5">
    <source>
        <dbReference type="Proteomes" id="UP000284706"/>
    </source>
</evidence>
<dbReference type="Proteomes" id="UP000284706">
    <property type="component" value="Unassembled WGS sequence"/>
</dbReference>
<dbReference type="EMBL" id="NHYE01001371">
    <property type="protein sequence ID" value="PPQ96442.1"/>
    <property type="molecule type" value="Genomic_DNA"/>
</dbReference>
<keyword evidence="5" id="KW-1185">Reference proteome</keyword>
<evidence type="ECO:0000259" key="3">
    <source>
        <dbReference type="Pfam" id="PF21057"/>
    </source>
</evidence>
<gene>
    <name evidence="4" type="ORF">CVT26_005083</name>
</gene>
<dbReference type="InParanoid" id="A0A409Y0A7"/>
<comment type="caution">
    <text evidence="4">The sequence shown here is derived from an EMBL/GenBank/DDBJ whole genome shotgun (WGS) entry which is preliminary data.</text>
</comment>
<evidence type="ECO:0000259" key="2">
    <source>
        <dbReference type="Pfam" id="PF05603"/>
    </source>
</evidence>
<name>A0A409Y0A7_9AGAR</name>
<dbReference type="InterPro" id="IPR008493">
    <property type="entry name" value="Hikeshi-like_N"/>
</dbReference>
<evidence type="ECO:0000313" key="4">
    <source>
        <dbReference type="EMBL" id="PPQ96442.1"/>
    </source>
</evidence>
<proteinExistence type="inferred from homology"/>
<accession>A0A409Y0A7</accession>
<dbReference type="GO" id="GO:0006606">
    <property type="term" value="P:protein import into nucleus"/>
    <property type="evidence" value="ECO:0007669"/>
    <property type="project" value="TreeGrafter"/>
</dbReference>
<protein>
    <submittedName>
        <fullName evidence="4">Uncharacterized protein</fullName>
    </submittedName>
</protein>
<feature type="domain" description="Hikeshi-like N-terminal" evidence="2">
    <location>
        <begin position="6"/>
        <end position="131"/>
    </location>
</feature>
<dbReference type="AlphaFoldDB" id="A0A409Y0A7"/>
<dbReference type="GO" id="GO:0061608">
    <property type="term" value="F:nuclear import signal receptor activity"/>
    <property type="evidence" value="ECO:0007669"/>
    <property type="project" value="TreeGrafter"/>
</dbReference>
<organism evidence="4 5">
    <name type="scientific">Gymnopilus dilepis</name>
    <dbReference type="NCBI Taxonomy" id="231916"/>
    <lineage>
        <taxon>Eukaryota</taxon>
        <taxon>Fungi</taxon>
        <taxon>Dikarya</taxon>
        <taxon>Basidiomycota</taxon>
        <taxon>Agaricomycotina</taxon>
        <taxon>Agaricomycetes</taxon>
        <taxon>Agaricomycetidae</taxon>
        <taxon>Agaricales</taxon>
        <taxon>Agaricineae</taxon>
        <taxon>Hymenogastraceae</taxon>
        <taxon>Gymnopilus</taxon>
    </lineage>
</organism>
<evidence type="ECO:0000256" key="1">
    <source>
        <dbReference type="ARBA" id="ARBA00006623"/>
    </source>
</evidence>
<dbReference type="Pfam" id="PF21057">
    <property type="entry name" value="Hikeshi-like_C"/>
    <property type="match status" value="1"/>
</dbReference>
<dbReference type="GO" id="GO:0005634">
    <property type="term" value="C:nucleus"/>
    <property type="evidence" value="ECO:0007669"/>
    <property type="project" value="TreeGrafter"/>
</dbReference>
<comment type="similarity">
    <text evidence="1">Belongs to the OPI10 family.</text>
</comment>
<dbReference type="InterPro" id="IPR048364">
    <property type="entry name" value="Hikeshi-like_C"/>
</dbReference>
<dbReference type="Pfam" id="PF05603">
    <property type="entry name" value="Hikeshi-like_N"/>
    <property type="match status" value="1"/>
</dbReference>
<dbReference type="FunCoup" id="A0A409Y0A7">
    <property type="interactions" value="328"/>
</dbReference>
<dbReference type="PANTHER" id="PTHR12925">
    <property type="entry name" value="HIKESHI FAMILY MEMBER"/>
    <property type="match status" value="1"/>
</dbReference>
<sequence>MFGCLVAGRLLQTNLIQVDDTHAYFELPNASTINHVCVFMLGTVPFPDGYAAAVHFFWPGKGFQLLGMLSNEKPSAIFRLRGTYSDESSSAAQDRFSTFSTVGPAEQQDVTAILGLSIEPLAQIQSQLQSLPPAVATGSDLTRDPTKLAERIVKHLFNYISGFTSGGPLSPEVAIPMSVIARWYESFLGKVRAGGLGFLERGD</sequence>
<dbReference type="PANTHER" id="PTHR12925:SF0">
    <property type="entry name" value="PROTEIN HIKESHI"/>
    <property type="match status" value="1"/>
</dbReference>
<feature type="domain" description="Hikeshi-like C-terminal" evidence="3">
    <location>
        <begin position="145"/>
        <end position="201"/>
    </location>
</feature>
<dbReference type="STRING" id="231916.A0A409Y0A7"/>